<reference evidence="2 3" key="1">
    <citation type="submission" date="2019-02" db="EMBL/GenBank/DDBJ databases">
        <title>Deep-cultivation of Planctomycetes and their phenomic and genomic characterization uncovers novel biology.</title>
        <authorList>
            <person name="Wiegand S."/>
            <person name="Jogler M."/>
            <person name="Boedeker C."/>
            <person name="Pinto D."/>
            <person name="Vollmers J."/>
            <person name="Rivas-Marin E."/>
            <person name="Kohn T."/>
            <person name="Peeters S.H."/>
            <person name="Heuer A."/>
            <person name="Rast P."/>
            <person name="Oberbeckmann S."/>
            <person name="Bunk B."/>
            <person name="Jeske O."/>
            <person name="Meyerdierks A."/>
            <person name="Storesund J.E."/>
            <person name="Kallscheuer N."/>
            <person name="Luecker S."/>
            <person name="Lage O.M."/>
            <person name="Pohl T."/>
            <person name="Merkel B.J."/>
            <person name="Hornburger P."/>
            <person name="Mueller R.-W."/>
            <person name="Bruemmer F."/>
            <person name="Labrenz M."/>
            <person name="Spormann A.M."/>
            <person name="Op den Camp H."/>
            <person name="Overmann J."/>
            <person name="Amann R."/>
            <person name="Jetten M.S.M."/>
            <person name="Mascher T."/>
            <person name="Medema M.H."/>
            <person name="Devos D.P."/>
            <person name="Kaster A.-K."/>
            <person name="Ovreas L."/>
            <person name="Rohde M."/>
            <person name="Galperin M.Y."/>
            <person name="Jogler C."/>
        </authorList>
    </citation>
    <scope>NUCLEOTIDE SEQUENCE [LARGE SCALE GENOMIC DNA]</scope>
    <source>
        <strain evidence="2 3">HG15A2</strain>
    </source>
</reference>
<feature type="compositionally biased region" description="Polar residues" evidence="1">
    <location>
        <begin position="120"/>
        <end position="130"/>
    </location>
</feature>
<evidence type="ECO:0008006" key="4">
    <source>
        <dbReference type="Google" id="ProtNLM"/>
    </source>
</evidence>
<keyword evidence="3" id="KW-1185">Reference proteome</keyword>
<name>A0A517N0Y2_9BACT</name>
<dbReference type="KEGG" id="amob:HG15A2_41440"/>
<dbReference type="PROSITE" id="PS51257">
    <property type="entry name" value="PROKAR_LIPOPROTEIN"/>
    <property type="match status" value="1"/>
</dbReference>
<dbReference type="OrthoDB" id="286727at2"/>
<feature type="region of interest" description="Disordered" evidence="1">
    <location>
        <begin position="120"/>
        <end position="154"/>
    </location>
</feature>
<dbReference type="Proteomes" id="UP000319852">
    <property type="component" value="Chromosome"/>
</dbReference>
<evidence type="ECO:0000313" key="3">
    <source>
        <dbReference type="Proteomes" id="UP000319852"/>
    </source>
</evidence>
<organism evidence="2 3">
    <name type="scientific">Adhaeretor mobilis</name>
    <dbReference type="NCBI Taxonomy" id="1930276"/>
    <lineage>
        <taxon>Bacteria</taxon>
        <taxon>Pseudomonadati</taxon>
        <taxon>Planctomycetota</taxon>
        <taxon>Planctomycetia</taxon>
        <taxon>Pirellulales</taxon>
        <taxon>Lacipirellulaceae</taxon>
        <taxon>Adhaeretor</taxon>
    </lineage>
</organism>
<dbReference type="RefSeq" id="WP_145062533.1">
    <property type="nucleotide sequence ID" value="NZ_CP036263.1"/>
</dbReference>
<evidence type="ECO:0000313" key="2">
    <source>
        <dbReference type="EMBL" id="QDT00802.1"/>
    </source>
</evidence>
<protein>
    <recommendedName>
        <fullName evidence="4">Carboxypeptidase regulatory-like domain-containing protein</fullName>
    </recommendedName>
</protein>
<accession>A0A517N0Y2</accession>
<sequence>MTSKRWFREVLTVALVAVTVGCGGVYDSTISGKVSLDNQALSRGAITFQPITSGPPSTGRIKSDGSYRIRTGSEIGLPPGEYKVTIRANEAPANAVSKDGGPPPIGKRITPVWYDRASTTPLSFQVQPGPNTYDIELSEKPPEGWVDPAKKRRR</sequence>
<proteinExistence type="predicted"/>
<gene>
    <name evidence="2" type="ORF">HG15A2_41440</name>
</gene>
<dbReference type="AlphaFoldDB" id="A0A517N0Y2"/>
<evidence type="ECO:0000256" key="1">
    <source>
        <dbReference type="SAM" id="MobiDB-lite"/>
    </source>
</evidence>
<dbReference type="EMBL" id="CP036263">
    <property type="protein sequence ID" value="QDT00802.1"/>
    <property type="molecule type" value="Genomic_DNA"/>
</dbReference>